<evidence type="ECO:0000259" key="2">
    <source>
        <dbReference type="Pfam" id="PF01648"/>
    </source>
</evidence>
<dbReference type="SUPFAM" id="SSF56214">
    <property type="entry name" value="4'-phosphopantetheinyl transferase"/>
    <property type="match status" value="2"/>
</dbReference>
<dbReference type="GO" id="GO:0016740">
    <property type="term" value="F:transferase activity"/>
    <property type="evidence" value="ECO:0007669"/>
    <property type="project" value="UniProtKB-KW"/>
</dbReference>
<proteinExistence type="predicted"/>
<reference evidence="3 4" key="1">
    <citation type="submission" date="2022-05" db="EMBL/GenBank/DDBJ databases">
        <title>Flavobacterium sp., isolated from activated sludge.</title>
        <authorList>
            <person name="Ran Q."/>
        </authorList>
    </citation>
    <scope>NUCLEOTIDE SEQUENCE [LARGE SCALE GENOMIC DNA]</scope>
    <source>
        <strain evidence="3 4">HXWNR70</strain>
    </source>
</reference>
<dbReference type="Pfam" id="PF01648">
    <property type="entry name" value="ACPS"/>
    <property type="match status" value="1"/>
</dbReference>
<keyword evidence="1 3" id="KW-0808">Transferase</keyword>
<feature type="domain" description="4'-phosphopantetheinyl transferase" evidence="2">
    <location>
        <begin position="104"/>
        <end position="162"/>
    </location>
</feature>
<name>A0ABT0TPZ0_9FLAO</name>
<dbReference type="InterPro" id="IPR008278">
    <property type="entry name" value="4-PPantetheinyl_Trfase_dom"/>
</dbReference>
<keyword evidence="4" id="KW-1185">Reference proteome</keyword>
<evidence type="ECO:0000313" key="3">
    <source>
        <dbReference type="EMBL" id="MCL9809559.1"/>
    </source>
</evidence>
<protein>
    <submittedName>
        <fullName evidence="3">4'-phosphopantetheinyl transferase superfamily protein</fullName>
    </submittedName>
</protein>
<dbReference type="InterPro" id="IPR037143">
    <property type="entry name" value="4-PPantetheinyl_Trfase_dom_sf"/>
</dbReference>
<accession>A0ABT0TPZ0</accession>
<organism evidence="3 4">
    <name type="scientific">Flavobacterium luminosum</name>
    <dbReference type="NCBI Taxonomy" id="2949086"/>
    <lineage>
        <taxon>Bacteria</taxon>
        <taxon>Pseudomonadati</taxon>
        <taxon>Bacteroidota</taxon>
        <taxon>Flavobacteriia</taxon>
        <taxon>Flavobacteriales</taxon>
        <taxon>Flavobacteriaceae</taxon>
        <taxon>Flavobacterium</taxon>
    </lineage>
</organism>
<sequence length="209" mass="24221">MSFYKSVKINETTELFLWKITEDYNDLYRKVSLKDVSLARLDGMKSETHQNAFLSVRMLLQHCGYTDFDLFYDEFGKPHLQDGKHISISHALGFSAIILSNENVGIDLEQAKEKVLKIASRFMDVSHLENLTEEDQIHKATVIWGIKEAIFKLKNEKGISFPKHIFEAPFELKDKKCTAQLHFNNSVEDFDIAFDLVEDYVFVCAMKKK</sequence>
<evidence type="ECO:0000256" key="1">
    <source>
        <dbReference type="ARBA" id="ARBA00022679"/>
    </source>
</evidence>
<dbReference type="EMBL" id="JAMLJM010000007">
    <property type="protein sequence ID" value="MCL9809559.1"/>
    <property type="molecule type" value="Genomic_DNA"/>
</dbReference>
<dbReference type="Gene3D" id="3.90.470.20">
    <property type="entry name" value="4'-phosphopantetheinyl transferase domain"/>
    <property type="match status" value="2"/>
</dbReference>
<gene>
    <name evidence="3" type="ORF">NAT50_09340</name>
</gene>
<dbReference type="RefSeq" id="WP_250593012.1">
    <property type="nucleotide sequence ID" value="NZ_JAMLJM010000007.1"/>
</dbReference>
<dbReference type="Proteomes" id="UP001317191">
    <property type="component" value="Unassembled WGS sequence"/>
</dbReference>
<comment type="caution">
    <text evidence="3">The sequence shown here is derived from an EMBL/GenBank/DDBJ whole genome shotgun (WGS) entry which is preliminary data.</text>
</comment>
<evidence type="ECO:0000313" key="4">
    <source>
        <dbReference type="Proteomes" id="UP001317191"/>
    </source>
</evidence>